<dbReference type="Proteomes" id="UP001193680">
    <property type="component" value="Unassembled WGS sequence"/>
</dbReference>
<protein>
    <recommendedName>
        <fullName evidence="3">Phosphoglycerate mutase</fullName>
    </recommendedName>
</protein>
<comment type="caution">
    <text evidence="1">The sequence shown here is derived from an EMBL/GenBank/DDBJ whole genome shotgun (WGS) entry which is preliminary data.</text>
</comment>
<reference evidence="1 2" key="1">
    <citation type="submission" date="2020-06" db="EMBL/GenBank/DDBJ databases">
        <authorList>
            <person name="Scott K."/>
        </authorList>
    </citation>
    <scope>NUCLEOTIDE SEQUENCE [LARGE SCALE GENOMIC DNA]</scope>
    <source>
        <strain evidence="1 2">HH1</strain>
    </source>
</reference>
<proteinExistence type="predicted"/>
<evidence type="ECO:0000313" key="1">
    <source>
        <dbReference type="EMBL" id="MBF6056850.1"/>
    </source>
</evidence>
<name>A0ABS0BSK2_9GAMM</name>
<evidence type="ECO:0000313" key="2">
    <source>
        <dbReference type="Proteomes" id="UP001193680"/>
    </source>
</evidence>
<dbReference type="EMBL" id="JACBGI020000001">
    <property type="protein sequence ID" value="MBF6056850.1"/>
    <property type="molecule type" value="Genomic_DNA"/>
</dbReference>
<reference evidence="1 2" key="2">
    <citation type="submission" date="2020-11" db="EMBL/GenBank/DDBJ databases">
        <title>Sulfur oxidizing isolate from Hospital Hole Sinkhole.</title>
        <authorList>
            <person name="Scott K.M."/>
        </authorList>
    </citation>
    <scope>NUCLEOTIDE SEQUENCE [LARGE SCALE GENOMIC DNA]</scope>
    <source>
        <strain evidence="1 2">HH1</strain>
    </source>
</reference>
<accession>A0ABS0BSK2</accession>
<evidence type="ECO:0008006" key="3">
    <source>
        <dbReference type="Google" id="ProtNLM"/>
    </source>
</evidence>
<dbReference type="RefSeq" id="WP_194947210.1">
    <property type="nucleotide sequence ID" value="NZ_JACBGI020000001.1"/>
</dbReference>
<keyword evidence="2" id="KW-1185">Reference proteome</keyword>
<gene>
    <name evidence="1" type="ORF">H8792_000665</name>
</gene>
<organism evidence="1 2">
    <name type="scientific">Thiomicrorhabdus heinhorstiae</name>
    <dbReference type="NCBI Taxonomy" id="2748010"/>
    <lineage>
        <taxon>Bacteria</taxon>
        <taxon>Pseudomonadati</taxon>
        <taxon>Pseudomonadota</taxon>
        <taxon>Gammaproteobacteria</taxon>
        <taxon>Thiotrichales</taxon>
        <taxon>Piscirickettsiaceae</taxon>
        <taxon>Thiomicrorhabdus</taxon>
    </lineage>
</organism>
<sequence>MSHSLTLWIPNFNRVLQTLIEIGADDDKTSLPALQTLWARGDLLSAREEDFYSHACYLFHQANTFPVAPLEASLQIDDFDSRAFWVRVDPVQMIPDRDTLVLIPPQDLNIQEEESKALLATFNEHFGADGVTLEFGGPSQWYLRIAQPVDISSTSLPSAAYRNLHGLYPQGNAATYWRQLMNETQMLFFDHPVNQARRDQGLAEINSVWVWGEGLLEGDKIKQRPQAAISASSSYLQALALNCQAVWQPQAAKLSSCLSFNFNEASSIQHELAVIDIDDRHFNEDILVEFDRDWFQPALQALKEKKIHSLLIDLGGKNILHFKPPHLRRFWRRKTVVTRML</sequence>